<evidence type="ECO:0000313" key="2">
    <source>
        <dbReference type="EMBL" id="KAF3550206.1"/>
    </source>
</evidence>
<protein>
    <recommendedName>
        <fullName evidence="4">Agenet domain-containing protein</fullName>
    </recommendedName>
</protein>
<feature type="compositionally biased region" description="Basic and acidic residues" evidence="1">
    <location>
        <begin position="232"/>
        <end position="241"/>
    </location>
</feature>
<dbReference type="EMBL" id="QGKV02000832">
    <property type="protein sequence ID" value="KAF3550206.1"/>
    <property type="molecule type" value="Genomic_DNA"/>
</dbReference>
<keyword evidence="3" id="KW-1185">Reference proteome</keyword>
<sequence length="252" mass="27651">MKQKLGKIVRSVIVNVLRLYFRVQYSKNSTRRQLIVALSIEQGTDLLLDWPGSDPYVKGPKLGWFPKKNTGGDLRKGFEDGLAAPPGSHVSPEGVTGGKEICDEGSAVRKSGNLAESKKIPSWEKSKEVETQKEAEKVENGENVAPGVTSNWSLVSPAKVGRSPGRALQNQLEDLHISASKFSVLSIDDEEEDGEIKEKELEGSREEAPESNGSKGEEKELEVAAHTSTNQEEEHATDKNVTKRVLNTSRRC</sequence>
<evidence type="ECO:0000256" key="1">
    <source>
        <dbReference type="SAM" id="MobiDB-lite"/>
    </source>
</evidence>
<accession>A0ABQ7CDB9</accession>
<evidence type="ECO:0000313" key="3">
    <source>
        <dbReference type="Proteomes" id="UP000266723"/>
    </source>
</evidence>
<comment type="caution">
    <text evidence="2">The sequence shown here is derived from an EMBL/GenBank/DDBJ whole genome shotgun (WGS) entry which is preliminary data.</text>
</comment>
<reference evidence="2 3" key="1">
    <citation type="journal article" date="2020" name="BMC Genomics">
        <title>Intraspecific diversification of the crop wild relative Brassica cretica Lam. using demographic model selection.</title>
        <authorList>
            <person name="Kioukis A."/>
            <person name="Michalopoulou V.A."/>
            <person name="Briers L."/>
            <person name="Pirintsos S."/>
            <person name="Studholme D.J."/>
            <person name="Pavlidis P."/>
            <person name="Sarris P.F."/>
        </authorList>
    </citation>
    <scope>NUCLEOTIDE SEQUENCE [LARGE SCALE GENOMIC DNA]</scope>
    <source>
        <strain evidence="3">cv. PFS-1207/04</strain>
    </source>
</reference>
<gene>
    <name evidence="2" type="ORF">DY000_02003052</name>
</gene>
<name>A0ABQ7CDB9_BRACR</name>
<dbReference type="Proteomes" id="UP000266723">
    <property type="component" value="Unassembled WGS sequence"/>
</dbReference>
<proteinExistence type="predicted"/>
<evidence type="ECO:0008006" key="4">
    <source>
        <dbReference type="Google" id="ProtNLM"/>
    </source>
</evidence>
<organism evidence="2 3">
    <name type="scientific">Brassica cretica</name>
    <name type="common">Mustard</name>
    <dbReference type="NCBI Taxonomy" id="69181"/>
    <lineage>
        <taxon>Eukaryota</taxon>
        <taxon>Viridiplantae</taxon>
        <taxon>Streptophyta</taxon>
        <taxon>Embryophyta</taxon>
        <taxon>Tracheophyta</taxon>
        <taxon>Spermatophyta</taxon>
        <taxon>Magnoliopsida</taxon>
        <taxon>eudicotyledons</taxon>
        <taxon>Gunneridae</taxon>
        <taxon>Pentapetalae</taxon>
        <taxon>rosids</taxon>
        <taxon>malvids</taxon>
        <taxon>Brassicales</taxon>
        <taxon>Brassicaceae</taxon>
        <taxon>Brassiceae</taxon>
        <taxon>Brassica</taxon>
    </lineage>
</organism>
<feature type="region of interest" description="Disordered" evidence="1">
    <location>
        <begin position="186"/>
        <end position="252"/>
    </location>
</feature>
<feature type="compositionally biased region" description="Basic and acidic residues" evidence="1">
    <location>
        <begin position="116"/>
        <end position="140"/>
    </location>
</feature>
<feature type="compositionally biased region" description="Basic and acidic residues" evidence="1">
    <location>
        <begin position="196"/>
        <end position="208"/>
    </location>
</feature>
<feature type="region of interest" description="Disordered" evidence="1">
    <location>
        <begin position="108"/>
        <end position="164"/>
    </location>
</feature>